<dbReference type="InterPro" id="IPR038495">
    <property type="entry name" value="ATPase_E_C"/>
</dbReference>
<accession>D1B901</accession>
<evidence type="ECO:0000313" key="5">
    <source>
        <dbReference type="EMBL" id="ACZ18754.1"/>
    </source>
</evidence>
<dbReference type="AlphaFoldDB" id="D1B901"/>
<evidence type="ECO:0000256" key="4">
    <source>
        <dbReference type="SAM" id="Coils"/>
    </source>
</evidence>
<dbReference type="GO" id="GO:0033178">
    <property type="term" value="C:proton-transporting two-sector ATPase complex, catalytic domain"/>
    <property type="evidence" value="ECO:0007669"/>
    <property type="project" value="InterPro"/>
</dbReference>
<keyword evidence="4" id="KW-0175">Coiled coil</keyword>
<keyword evidence="2" id="KW-0813">Transport</keyword>
<dbReference type="EnsemblBacteria" id="ACZ18754">
    <property type="protein sequence ID" value="ACZ18754"/>
    <property type="gene ID" value="Taci_0518"/>
</dbReference>
<keyword evidence="6" id="KW-1185">Reference proteome</keyword>
<organism evidence="5 6">
    <name type="scientific">Thermanaerovibrio acidaminovorans (strain ATCC 49978 / DSM 6589 / Su883)</name>
    <name type="common">Selenomonas acidaminovorans</name>
    <dbReference type="NCBI Taxonomy" id="525903"/>
    <lineage>
        <taxon>Bacteria</taxon>
        <taxon>Thermotogati</taxon>
        <taxon>Synergistota</taxon>
        <taxon>Synergistia</taxon>
        <taxon>Synergistales</taxon>
        <taxon>Synergistaceae</taxon>
        <taxon>Thermanaerovibrio</taxon>
    </lineage>
</organism>
<evidence type="ECO:0000256" key="1">
    <source>
        <dbReference type="ARBA" id="ARBA00005901"/>
    </source>
</evidence>
<dbReference type="HOGENOM" id="CLU_1331404_0_0_0"/>
<evidence type="ECO:0000313" key="6">
    <source>
        <dbReference type="Proteomes" id="UP000002030"/>
    </source>
</evidence>
<dbReference type="InterPro" id="IPR002842">
    <property type="entry name" value="ATPase_V1_Esu"/>
</dbReference>
<protein>
    <recommendedName>
        <fullName evidence="7">H+transporting two-sector ATPase E subunit</fullName>
    </recommendedName>
</protein>
<name>D1B901_THEAS</name>
<comment type="similarity">
    <text evidence="1">Belongs to the V-ATPase E subunit family.</text>
</comment>
<sequence length="203" mass="23365">MTTGDDKLSALKELLLDQAEAQRHRILQEAREELQGWLREQEDRLAKEEEMILDDARRRAEEVRLRQVINAEREDSLETLRYQNRLISEALAMLREELVKLRERDDYPMILAGLAMEGIESAGMEGAYLIRLSANDSSLGDQVAWLVKTNMPDARVSFDPEPAPILGGLWLASQDGRREVRLDWQARAQELSEKLAERLLQLL</sequence>
<evidence type="ECO:0008006" key="7">
    <source>
        <dbReference type="Google" id="ProtNLM"/>
    </source>
</evidence>
<reference evidence="5" key="2">
    <citation type="submission" date="2009-11" db="EMBL/GenBank/DDBJ databases">
        <title>The complete genome of Thermanaerovibrio acidaminovorans DSM 6589.</title>
        <authorList>
            <consortium name="US DOE Joint Genome Institute (JGI-PGF)"/>
            <person name="Lucas S."/>
            <person name="Copeland A."/>
            <person name="Lapidus A."/>
            <person name="Glavina del Rio T."/>
            <person name="Dalin E."/>
            <person name="Tice H."/>
            <person name="Bruce D."/>
            <person name="Goodwin L."/>
            <person name="Pitluck S."/>
            <person name="Kyrpides N."/>
            <person name="Mavromatis K."/>
            <person name="Ivanova N."/>
            <person name="Mikhailova N.M."/>
            <person name="Chertkov O."/>
            <person name="Brettin T."/>
            <person name="Detter J.C."/>
            <person name="Han C."/>
            <person name="Larimer F."/>
            <person name="Land M."/>
            <person name="Hauser L."/>
            <person name="Markowitz V."/>
            <person name="Cheng J.-F."/>
            <person name="Hugenholtz P."/>
            <person name="Woyke T."/>
            <person name="Wu D."/>
            <person name="Schroeder M."/>
            <person name="Schneider S."/>
            <person name="Spring S."/>
            <person name="Klenk H.-P."/>
            <person name="Eisen J.A."/>
        </authorList>
    </citation>
    <scope>NUCLEOTIDE SEQUENCE</scope>
    <source>
        <strain evidence="5">DSM 6589</strain>
    </source>
</reference>
<gene>
    <name evidence="5" type="ordered locus">Taci_0518</name>
</gene>
<dbReference type="Proteomes" id="UP000002030">
    <property type="component" value="Chromosome"/>
</dbReference>
<proteinExistence type="inferred from homology"/>
<dbReference type="SUPFAM" id="SSF160527">
    <property type="entry name" value="V-type ATPase subunit E-like"/>
    <property type="match status" value="1"/>
</dbReference>
<dbReference type="Gene3D" id="3.30.2320.30">
    <property type="entry name" value="ATP synthase, E subunit, C-terminal"/>
    <property type="match status" value="1"/>
</dbReference>
<dbReference type="EMBL" id="CP001818">
    <property type="protein sequence ID" value="ACZ18754.1"/>
    <property type="molecule type" value="Genomic_DNA"/>
</dbReference>
<dbReference type="eggNOG" id="COG1390">
    <property type="taxonomic scope" value="Bacteria"/>
</dbReference>
<evidence type="ECO:0000256" key="3">
    <source>
        <dbReference type="ARBA" id="ARBA00023065"/>
    </source>
</evidence>
<dbReference type="Pfam" id="PF01991">
    <property type="entry name" value="vATP-synt_E"/>
    <property type="match status" value="1"/>
</dbReference>
<dbReference type="GO" id="GO:0046961">
    <property type="term" value="F:proton-transporting ATPase activity, rotational mechanism"/>
    <property type="evidence" value="ECO:0007669"/>
    <property type="project" value="InterPro"/>
</dbReference>
<dbReference type="RefSeq" id="WP_012869270.1">
    <property type="nucleotide sequence ID" value="NC_013522.1"/>
</dbReference>
<dbReference type="OrthoDB" id="4629at2"/>
<dbReference type="STRING" id="525903.Taci_0518"/>
<dbReference type="KEGG" id="tai:Taci_0518"/>
<evidence type="ECO:0000256" key="2">
    <source>
        <dbReference type="ARBA" id="ARBA00022448"/>
    </source>
</evidence>
<reference evidence="5" key="1">
    <citation type="journal article" date="2009" name="Stand. Genomic Sci.">
        <title>Complete genome sequence of Thermanaerovibrio acidaminovorans type strain (Su883).</title>
        <authorList>
            <person name="Chovatia M."/>
            <person name="Sikorski J."/>
            <person name="Schroder M."/>
            <person name="Lapidus A."/>
            <person name="Nolan M."/>
            <person name="Tice H."/>
            <person name="Glavina Del Rio T."/>
            <person name="Copeland A."/>
            <person name="Cheng J.F."/>
            <person name="Lucas S."/>
            <person name="Chen F."/>
            <person name="Bruce D."/>
            <person name="Goodwin L."/>
            <person name="Pitluck S."/>
            <person name="Ivanova N."/>
            <person name="Mavromatis K."/>
            <person name="Ovchinnikova G."/>
            <person name="Pati A."/>
            <person name="Chen A."/>
            <person name="Palaniappan K."/>
            <person name="Land M."/>
            <person name="Hauser L."/>
            <person name="Chang Y.J."/>
            <person name="Jeffries C.D."/>
            <person name="Chain P."/>
            <person name="Saunders E."/>
            <person name="Detter J.C."/>
            <person name="Brettin T."/>
            <person name="Rohde M."/>
            <person name="Goker M."/>
            <person name="Spring S."/>
            <person name="Bristow J."/>
            <person name="Markowitz V."/>
            <person name="Hugenholtz P."/>
            <person name="Kyrpides N.C."/>
            <person name="Klenk H.P."/>
            <person name="Eisen J.A."/>
        </authorList>
    </citation>
    <scope>NUCLEOTIDE SEQUENCE [LARGE SCALE GENOMIC DNA]</scope>
    <source>
        <strain evidence="5">DSM 6589</strain>
    </source>
</reference>
<keyword evidence="3" id="KW-0406">Ion transport</keyword>
<feature type="coiled-coil region" evidence="4">
    <location>
        <begin position="31"/>
        <end position="104"/>
    </location>
</feature>